<evidence type="ECO:0000313" key="2">
    <source>
        <dbReference type="EMBL" id="AKJ04999.1"/>
    </source>
</evidence>
<dbReference type="PANTHER" id="PTHR44743">
    <property type="entry name" value="PUTATIVE, EXPRESSED-RELATED"/>
    <property type="match status" value="1"/>
</dbReference>
<proteinExistence type="predicted"/>
<dbReference type="Pfam" id="PF05099">
    <property type="entry name" value="TerB"/>
    <property type="match status" value="1"/>
</dbReference>
<dbReference type="SMART" id="SM00271">
    <property type="entry name" value="DnaJ"/>
    <property type="match status" value="1"/>
</dbReference>
<dbReference type="InterPro" id="IPR007791">
    <property type="entry name" value="DjlA_N"/>
</dbReference>
<dbReference type="PANTHER" id="PTHR44743:SF10">
    <property type="entry name" value="J DOMAIN-CONTAINING PROTEIN"/>
    <property type="match status" value="1"/>
</dbReference>
<dbReference type="Gene3D" id="1.10.3680.10">
    <property type="entry name" value="TerB-like"/>
    <property type="match status" value="1"/>
</dbReference>
<accession>A0AAC8QCU2</accession>
<evidence type="ECO:0000313" key="3">
    <source>
        <dbReference type="Proteomes" id="UP000035579"/>
    </source>
</evidence>
<dbReference type="CDD" id="cd07177">
    <property type="entry name" value="terB_like"/>
    <property type="match status" value="1"/>
</dbReference>
<dbReference type="InterPro" id="IPR029024">
    <property type="entry name" value="TerB-like"/>
</dbReference>
<sequence length="262" mass="28908">MAPGKVLGAMLGLALGLLIGGPLAIVLLVVAGLVVGHQVDELNLLPSGKVEPEKNGKPVETRSPQELAAQDHFARHLCALFIEVARADGDVVRDEVRMVREYFEQRLKYGPEALGLVRRYLKEHLARPPSLEHAAAACRDELPASERMLLLDALYGLALVDGHLQRAEQDTLRRVSQGLGLSEEEFRSVTARHFGDGQVHYARLGLTPEASDADVKRAFRQLAATHHPDRVANLGKGAVEQASRRFQEIRESYEEILRLRGK</sequence>
<dbReference type="Pfam" id="PF00226">
    <property type="entry name" value="DnaJ"/>
    <property type="match status" value="1"/>
</dbReference>
<dbReference type="Gene3D" id="1.10.287.110">
    <property type="entry name" value="DnaJ domain"/>
    <property type="match status" value="1"/>
</dbReference>
<dbReference type="AlphaFoldDB" id="A0AAC8QCU2"/>
<reference evidence="2 3" key="1">
    <citation type="submission" date="2015-05" db="EMBL/GenBank/DDBJ databases">
        <title>Genome assembly of Archangium gephyra DSM 2261.</title>
        <authorList>
            <person name="Sharma G."/>
            <person name="Subramanian S."/>
        </authorList>
    </citation>
    <scope>NUCLEOTIDE SEQUENCE [LARGE SCALE GENOMIC DNA]</scope>
    <source>
        <strain evidence="2 3">DSM 2261</strain>
    </source>
</reference>
<evidence type="ECO:0000259" key="1">
    <source>
        <dbReference type="PROSITE" id="PS50076"/>
    </source>
</evidence>
<dbReference type="SUPFAM" id="SSF158682">
    <property type="entry name" value="TerB-like"/>
    <property type="match status" value="1"/>
</dbReference>
<dbReference type="PRINTS" id="PR00625">
    <property type="entry name" value="JDOMAIN"/>
</dbReference>
<organism evidence="2 3">
    <name type="scientific">Archangium gephyra</name>
    <dbReference type="NCBI Taxonomy" id="48"/>
    <lineage>
        <taxon>Bacteria</taxon>
        <taxon>Pseudomonadati</taxon>
        <taxon>Myxococcota</taxon>
        <taxon>Myxococcia</taxon>
        <taxon>Myxococcales</taxon>
        <taxon>Cystobacterineae</taxon>
        <taxon>Archangiaceae</taxon>
        <taxon>Archangium</taxon>
    </lineage>
</organism>
<protein>
    <submittedName>
        <fullName evidence="2">DnaJ-like protein DjlA</fullName>
    </submittedName>
</protein>
<gene>
    <name evidence="2" type="ORF">AA314_06625</name>
</gene>
<dbReference type="Proteomes" id="UP000035579">
    <property type="component" value="Chromosome"/>
</dbReference>
<dbReference type="CDD" id="cd06257">
    <property type="entry name" value="DnaJ"/>
    <property type="match status" value="1"/>
</dbReference>
<dbReference type="PROSITE" id="PS50076">
    <property type="entry name" value="DNAJ_2"/>
    <property type="match status" value="1"/>
</dbReference>
<dbReference type="SUPFAM" id="SSF46565">
    <property type="entry name" value="Chaperone J-domain"/>
    <property type="match status" value="1"/>
</dbReference>
<dbReference type="InterPro" id="IPR036869">
    <property type="entry name" value="J_dom_sf"/>
</dbReference>
<name>A0AAC8QCU2_9BACT</name>
<feature type="domain" description="J" evidence="1">
    <location>
        <begin position="199"/>
        <end position="262"/>
    </location>
</feature>
<dbReference type="KEGG" id="age:AA314_06625"/>
<dbReference type="EMBL" id="CP011509">
    <property type="protein sequence ID" value="AKJ04999.1"/>
    <property type="molecule type" value="Genomic_DNA"/>
</dbReference>
<dbReference type="InterPro" id="IPR001623">
    <property type="entry name" value="DnaJ_domain"/>
</dbReference>